<sequence length="125" mass="13619">MYKPDGYTSVSPYLIVPDARATLDFAARVFEAPMLYAHEDAEGVIRHAEFRIDDSVVMVGQGAEAAPAHVHVYLANPDAAYARALATGAREVQPMKDQPDGDRRGGVTDANGTTWWLSRMVGERA</sequence>
<evidence type="ECO:0000259" key="2">
    <source>
        <dbReference type="PROSITE" id="PS51819"/>
    </source>
</evidence>
<proteinExistence type="predicted"/>
<protein>
    <recommendedName>
        <fullName evidence="2">VOC domain-containing protein</fullName>
    </recommendedName>
</protein>
<dbReference type="Pfam" id="PF00903">
    <property type="entry name" value="Glyoxalase"/>
    <property type="match status" value="1"/>
</dbReference>
<dbReference type="InterPro" id="IPR004360">
    <property type="entry name" value="Glyas_Fos-R_dOase_dom"/>
</dbReference>
<name>A0A2W5QC98_RHOSU</name>
<dbReference type="Gene3D" id="3.30.720.110">
    <property type="match status" value="1"/>
</dbReference>
<dbReference type="PROSITE" id="PS51819">
    <property type="entry name" value="VOC"/>
    <property type="match status" value="1"/>
</dbReference>
<dbReference type="Gene3D" id="3.30.720.120">
    <property type="match status" value="1"/>
</dbReference>
<dbReference type="InterPro" id="IPR037523">
    <property type="entry name" value="VOC_core"/>
</dbReference>
<dbReference type="EMBL" id="QFPW01000009">
    <property type="protein sequence ID" value="PZQ49050.1"/>
    <property type="molecule type" value="Genomic_DNA"/>
</dbReference>
<evidence type="ECO:0000313" key="3">
    <source>
        <dbReference type="EMBL" id="PZQ49050.1"/>
    </source>
</evidence>
<dbReference type="PANTHER" id="PTHR34109:SF1">
    <property type="entry name" value="VOC DOMAIN-CONTAINING PROTEIN"/>
    <property type="match status" value="1"/>
</dbReference>
<comment type="caution">
    <text evidence="3">The sequence shown here is derived from an EMBL/GenBank/DDBJ whole genome shotgun (WGS) entry which is preliminary data.</text>
</comment>
<dbReference type="SUPFAM" id="SSF54593">
    <property type="entry name" value="Glyoxalase/Bleomycin resistance protein/Dihydroxybiphenyl dioxygenase"/>
    <property type="match status" value="1"/>
</dbReference>
<dbReference type="PANTHER" id="PTHR34109">
    <property type="entry name" value="BNAUNNG04460D PROTEIN-RELATED"/>
    <property type="match status" value="1"/>
</dbReference>
<dbReference type="AlphaFoldDB" id="A0A2W5QC98"/>
<organism evidence="3 4">
    <name type="scientific">Rhodovulum sulfidophilum</name>
    <name type="common">Rhodobacter sulfidophilus</name>
    <dbReference type="NCBI Taxonomy" id="35806"/>
    <lineage>
        <taxon>Bacteria</taxon>
        <taxon>Pseudomonadati</taxon>
        <taxon>Pseudomonadota</taxon>
        <taxon>Alphaproteobacteria</taxon>
        <taxon>Rhodobacterales</taxon>
        <taxon>Paracoccaceae</taxon>
        <taxon>Rhodovulum</taxon>
    </lineage>
</organism>
<dbReference type="InterPro" id="IPR029068">
    <property type="entry name" value="Glyas_Bleomycin-R_OHBP_Dase"/>
</dbReference>
<reference evidence="3 4" key="1">
    <citation type="submission" date="2017-08" db="EMBL/GenBank/DDBJ databases">
        <title>Infants hospitalized years apart are colonized by the same room-sourced microbial strains.</title>
        <authorList>
            <person name="Brooks B."/>
            <person name="Olm M.R."/>
            <person name="Firek B.A."/>
            <person name="Baker R."/>
            <person name="Thomas B.C."/>
            <person name="Morowitz M.J."/>
            <person name="Banfield J.F."/>
        </authorList>
    </citation>
    <scope>NUCLEOTIDE SEQUENCE [LARGE SCALE GENOMIC DNA]</scope>
    <source>
        <strain evidence="3">S2_005_002_R2_34</strain>
    </source>
</reference>
<gene>
    <name evidence="3" type="ORF">DI556_12970</name>
</gene>
<evidence type="ECO:0000256" key="1">
    <source>
        <dbReference type="SAM" id="MobiDB-lite"/>
    </source>
</evidence>
<feature type="region of interest" description="Disordered" evidence="1">
    <location>
        <begin position="90"/>
        <end position="110"/>
    </location>
</feature>
<feature type="compositionally biased region" description="Basic and acidic residues" evidence="1">
    <location>
        <begin position="93"/>
        <end position="106"/>
    </location>
</feature>
<evidence type="ECO:0000313" key="4">
    <source>
        <dbReference type="Proteomes" id="UP000249185"/>
    </source>
</evidence>
<dbReference type="CDD" id="cd07246">
    <property type="entry name" value="VOC_like"/>
    <property type="match status" value="1"/>
</dbReference>
<accession>A0A2W5QC98</accession>
<dbReference type="Proteomes" id="UP000249185">
    <property type="component" value="Unassembled WGS sequence"/>
</dbReference>
<feature type="domain" description="VOC" evidence="2">
    <location>
        <begin position="6"/>
        <end position="120"/>
    </location>
</feature>